<sequence>MKFSDVSQSSWQELRPYVDTCLLPVTGLTGSEKPWEAVQALEELRDALDCFEIPYKGRVLTYPAYHYTLGEETSQMLKVVCSNLRANGFRYIVIISAKSELESLLMNEEADLFFTLTKEQLSNSMPSVKEQISNQLQQLWLKKIES</sequence>
<dbReference type="EMBL" id="WHOD01000119">
    <property type="protein sequence ID" value="NOU97534.1"/>
    <property type="molecule type" value="Genomic_DNA"/>
</dbReference>
<proteinExistence type="predicted"/>
<keyword evidence="2" id="KW-1185">Reference proteome</keyword>
<comment type="caution">
    <text evidence="1">The sequence shown here is derived from an EMBL/GenBank/DDBJ whole genome shotgun (WGS) entry which is preliminary data.</text>
</comment>
<dbReference type="RefSeq" id="WP_171655791.1">
    <property type="nucleotide sequence ID" value="NZ_WHOD01000119.1"/>
</dbReference>
<dbReference type="AlphaFoldDB" id="A0A972GVA1"/>
<reference evidence="1" key="1">
    <citation type="submission" date="2019-10" db="EMBL/GenBank/DDBJ databases">
        <title>Description of Paenibacillus glebae sp. nov.</title>
        <authorList>
            <person name="Carlier A."/>
            <person name="Qi S."/>
        </authorList>
    </citation>
    <scope>NUCLEOTIDE SEQUENCE</scope>
    <source>
        <strain evidence="1">LMG 31456</strain>
    </source>
</reference>
<dbReference type="Pfam" id="PF10673">
    <property type="entry name" value="DUF2487"/>
    <property type="match status" value="1"/>
</dbReference>
<protein>
    <submittedName>
        <fullName evidence="1">DUF2487 family protein</fullName>
    </submittedName>
</protein>
<gene>
    <name evidence="1" type="ORF">GC093_30555</name>
</gene>
<evidence type="ECO:0000313" key="2">
    <source>
        <dbReference type="Proteomes" id="UP000641588"/>
    </source>
</evidence>
<name>A0A972GVA1_9BACL</name>
<accession>A0A972GVA1</accession>
<dbReference type="Proteomes" id="UP000641588">
    <property type="component" value="Unassembled WGS sequence"/>
</dbReference>
<organism evidence="1 2">
    <name type="scientific">Paenibacillus foliorum</name>
    <dbReference type="NCBI Taxonomy" id="2654974"/>
    <lineage>
        <taxon>Bacteria</taxon>
        <taxon>Bacillati</taxon>
        <taxon>Bacillota</taxon>
        <taxon>Bacilli</taxon>
        <taxon>Bacillales</taxon>
        <taxon>Paenibacillaceae</taxon>
        <taxon>Paenibacillus</taxon>
    </lineage>
</organism>
<dbReference type="InterPro" id="IPR019615">
    <property type="entry name" value="DUF2487"/>
</dbReference>
<evidence type="ECO:0000313" key="1">
    <source>
        <dbReference type="EMBL" id="NOU97534.1"/>
    </source>
</evidence>